<accession>A0A248XD59</accession>
<keyword evidence="3" id="KW-1185">Reference proteome</keyword>
<evidence type="ECO:0000256" key="1">
    <source>
        <dbReference type="SAM" id="MobiDB-lite"/>
    </source>
</evidence>
<reference evidence="2 3" key="1">
    <citation type="submission" date="2017-07" db="EMBL/GenBank/DDBJ databases">
        <title>Complete Genome Sequence of the Klebsiella phage YMC16/01/N133_KPN_BP.</title>
        <authorList>
            <person name="Jeon J."/>
            <person name="Yong D."/>
            <person name="Lee K."/>
        </authorList>
    </citation>
    <scope>NUCLEOTIDE SEQUENCE [LARGE SCALE GENOMIC DNA]</scope>
</reference>
<proteinExistence type="predicted"/>
<evidence type="ECO:0000313" key="3">
    <source>
        <dbReference type="Proteomes" id="UP000221999"/>
    </source>
</evidence>
<sequence>MPKVKAVHQLVIDGQVIAPGKTVNVAKEHLDRLVTLGAVTLATGEAAEDAVVTEAAKEQVAQVTEGSDAPAEEKSAKGGKSAKKSNDDLV</sequence>
<organism evidence="2 3">
    <name type="scientific">Klebsiella phage YMC16/01/N133_KPN_BP</name>
    <dbReference type="NCBI Taxonomy" id="2026102"/>
    <lineage>
        <taxon>Viruses</taxon>
        <taxon>Duplodnaviria</taxon>
        <taxon>Heunggongvirae</taxon>
        <taxon>Uroviricota</taxon>
        <taxon>Caudoviricetes</taxon>
        <taxon>Casjensviridae</taxon>
        <taxon>Seodaemunguvirus</taxon>
        <taxon>Seodaemunguvirus YMC16-01N133</taxon>
    </lineage>
</organism>
<gene>
    <name evidence="2" type="ORF">KPNN133_020</name>
</gene>
<feature type="region of interest" description="Disordered" evidence="1">
    <location>
        <begin position="58"/>
        <end position="90"/>
    </location>
</feature>
<name>A0A248XD59_9CAUD</name>
<dbReference type="EMBL" id="MF476925">
    <property type="protein sequence ID" value="ASW27639.1"/>
    <property type="molecule type" value="Genomic_DNA"/>
</dbReference>
<dbReference type="Proteomes" id="UP000221999">
    <property type="component" value="Segment"/>
</dbReference>
<protein>
    <submittedName>
        <fullName evidence="2">Uncharacterized protein</fullName>
    </submittedName>
</protein>
<evidence type="ECO:0000313" key="2">
    <source>
        <dbReference type="EMBL" id="ASW27639.1"/>
    </source>
</evidence>